<protein>
    <submittedName>
        <fullName evidence="8">Methyl-accepting chemotaxis transducer protein</fullName>
    </submittedName>
</protein>
<dbReference type="Gene3D" id="1.10.287.950">
    <property type="entry name" value="Methyl-accepting chemotaxis protein"/>
    <property type="match status" value="1"/>
</dbReference>
<dbReference type="Proteomes" id="UP000053470">
    <property type="component" value="Unassembled WGS sequence"/>
</dbReference>
<evidence type="ECO:0000313" key="9">
    <source>
        <dbReference type="Proteomes" id="UP000053470"/>
    </source>
</evidence>
<dbReference type="InterPro" id="IPR024478">
    <property type="entry name" value="HlyB_4HB_MCP"/>
</dbReference>
<evidence type="ECO:0000256" key="3">
    <source>
        <dbReference type="ARBA" id="ARBA00029447"/>
    </source>
</evidence>
<dbReference type="InterPro" id="IPR004090">
    <property type="entry name" value="Chemotax_Me-accpt_rcpt"/>
</dbReference>
<evidence type="ECO:0000256" key="5">
    <source>
        <dbReference type="SAM" id="Phobius"/>
    </source>
</evidence>
<dbReference type="PROSITE" id="PS50111">
    <property type="entry name" value="CHEMOTAXIS_TRANSDUC_2"/>
    <property type="match status" value="1"/>
</dbReference>
<evidence type="ECO:0000313" key="8">
    <source>
        <dbReference type="EMBL" id="CEJ17192.1"/>
    </source>
</evidence>
<dbReference type="EMBL" id="LN651281">
    <property type="protein sequence ID" value="CEJ17192.1"/>
    <property type="molecule type" value="Genomic_DNA"/>
</dbReference>
<evidence type="ECO:0000259" key="7">
    <source>
        <dbReference type="PROSITE" id="PS50885"/>
    </source>
</evidence>
<feature type="domain" description="HAMP" evidence="7">
    <location>
        <begin position="210"/>
        <end position="262"/>
    </location>
</feature>
<keyword evidence="5" id="KW-0812">Transmembrane</keyword>
<keyword evidence="4" id="KW-0807">Transducer</keyword>
<dbReference type="SMART" id="SM00304">
    <property type="entry name" value="HAMP"/>
    <property type="match status" value="1"/>
</dbReference>
<sequence>MTRLKIGLRLGVAFGFVVLLGLLTAALAITRLNAASSDIGQIASDLYPKTVLINNMKINAATMATLLRDAWIAPDAEAAKAPLQKLTELRNASVKLRDDLQKRITTQTGQDLFKRVLETQERYGAVRNRVITQIGAGDKDAVRTLLLTEMPAVQAAYFDGLDGLVAYQAQRMVETSGSALAASKRAAALLLAIAAATTALAVFAGVWITRSIVRPLGQALHLADNVAQGDLSTRIDSRAADETGQLVRALESMRANLAAIVQEVHESTDTIATASGQVAAGSSDLSSRTEQQAASLEETASSMTELTETVRRNADSAREASTLATAAAGVATDGQAAIGRLNDTMHRMHEDSGKIADITGVIEGIAFQTNILALNAAVEAARAGEQGRGFAVVAGEVRSLAQRASAAAKEIKQLIERSVSGVREGTQATQAVGTTIDRIETEIGRVAQIVETIADASDEQRRNIEHVGQAVLQMDEVTQQNAALVGASRRRRPVAGRAGRAVEDLRGGVPAGARTAGLVMRLPHRRHFGQSVSPSR</sequence>
<keyword evidence="5" id="KW-1133">Transmembrane helix</keyword>
<evidence type="ECO:0000256" key="2">
    <source>
        <dbReference type="ARBA" id="ARBA00022481"/>
    </source>
</evidence>
<proteinExistence type="inferred from homology"/>
<dbReference type="PANTHER" id="PTHR43531:SF14">
    <property type="entry name" value="METHYL-ACCEPTING CHEMOTAXIS PROTEIN I-RELATED"/>
    <property type="match status" value="1"/>
</dbReference>
<dbReference type="FunFam" id="1.10.287.950:FF:000001">
    <property type="entry name" value="Methyl-accepting chemotaxis sensory transducer"/>
    <property type="match status" value="1"/>
</dbReference>
<dbReference type="SMART" id="SM00283">
    <property type="entry name" value="MA"/>
    <property type="match status" value="1"/>
</dbReference>
<organism evidence="8 9">
    <name type="scientific">Ralstonia solanacearum IPO1609</name>
    <dbReference type="NCBI Taxonomy" id="564066"/>
    <lineage>
        <taxon>Bacteria</taxon>
        <taxon>Pseudomonadati</taxon>
        <taxon>Pseudomonadota</taxon>
        <taxon>Betaproteobacteria</taxon>
        <taxon>Burkholderiales</taxon>
        <taxon>Burkholderiaceae</taxon>
        <taxon>Ralstonia</taxon>
        <taxon>Ralstonia solanacearum species complex</taxon>
    </lineage>
</organism>
<dbReference type="InterPro" id="IPR004089">
    <property type="entry name" value="MCPsignal_dom"/>
</dbReference>
<dbReference type="PROSITE" id="PS50885">
    <property type="entry name" value="HAMP"/>
    <property type="match status" value="1"/>
</dbReference>
<keyword evidence="5" id="KW-0472">Membrane</keyword>
<comment type="similarity">
    <text evidence="3">Belongs to the methyl-accepting chemotaxis (MCP) protein family.</text>
</comment>
<dbReference type="InterPro" id="IPR003660">
    <property type="entry name" value="HAMP_dom"/>
</dbReference>
<reference evidence="8" key="2">
    <citation type="submission" date="2022-04" db="EMBL/GenBank/DDBJ databases">
        <title>Genomic draft of R. solanacearum strain IPO1609, a phylotype IIB1/biovar 2/race 3 strain isolated from potato in Europe.</title>
        <authorList>
            <person name="Boucher C."/>
            <person name="Carrere S."/>
            <person name="Dossat C."/>
            <person name="Elbaz M."/>
            <person name="Genin S."/>
            <person name="Gouzy J."/>
            <person name="Prior P."/>
            <person name="Segurens B."/>
            <person name="Wincker P."/>
        </authorList>
    </citation>
    <scope>NUCLEOTIDE SEQUENCE</scope>
    <source>
        <strain evidence="8">IPO1609</strain>
    </source>
</reference>
<dbReference type="GO" id="GO:0006935">
    <property type="term" value="P:chemotaxis"/>
    <property type="evidence" value="ECO:0007669"/>
    <property type="project" value="InterPro"/>
</dbReference>
<dbReference type="GO" id="GO:0005886">
    <property type="term" value="C:plasma membrane"/>
    <property type="evidence" value="ECO:0007669"/>
    <property type="project" value="TreeGrafter"/>
</dbReference>
<dbReference type="InterPro" id="IPR051310">
    <property type="entry name" value="MCP_chemotaxis"/>
</dbReference>
<reference evidence="8" key="1">
    <citation type="submission" date="2014-11" db="EMBL/GenBank/DDBJ databases">
        <authorList>
            <person name="Genoscope - CEA"/>
        </authorList>
    </citation>
    <scope>NUCLEOTIDE SEQUENCE</scope>
    <source>
        <strain evidence="8">IPO1609</strain>
    </source>
</reference>
<evidence type="ECO:0000259" key="6">
    <source>
        <dbReference type="PROSITE" id="PS50111"/>
    </source>
</evidence>
<comment type="subcellular location">
    <subcellularLocation>
        <location evidence="1">Membrane</location>
    </subcellularLocation>
</comment>
<keyword evidence="2" id="KW-0488">Methylation</keyword>
<dbReference type="CDD" id="cd11386">
    <property type="entry name" value="MCP_signal"/>
    <property type="match status" value="1"/>
</dbReference>
<feature type="transmembrane region" description="Helical" evidence="5">
    <location>
        <begin position="186"/>
        <end position="208"/>
    </location>
</feature>
<name>A0A7U7JE94_RALSL</name>
<dbReference type="CDD" id="cd19411">
    <property type="entry name" value="MCP2201-like_sensor"/>
    <property type="match status" value="1"/>
</dbReference>
<dbReference type="AlphaFoldDB" id="A0A7U7JE94"/>
<dbReference type="InterPro" id="IPR047347">
    <property type="entry name" value="YvaQ-like_sensor"/>
</dbReference>
<dbReference type="Pfam" id="PF12729">
    <property type="entry name" value="4HB_MCP_1"/>
    <property type="match status" value="1"/>
</dbReference>
<dbReference type="PRINTS" id="PR00260">
    <property type="entry name" value="CHEMTRNSDUCR"/>
</dbReference>
<dbReference type="GO" id="GO:0007165">
    <property type="term" value="P:signal transduction"/>
    <property type="evidence" value="ECO:0007669"/>
    <property type="project" value="UniProtKB-KW"/>
</dbReference>
<evidence type="ECO:0000256" key="1">
    <source>
        <dbReference type="ARBA" id="ARBA00004370"/>
    </source>
</evidence>
<dbReference type="Pfam" id="PF00015">
    <property type="entry name" value="MCPsignal"/>
    <property type="match status" value="1"/>
</dbReference>
<dbReference type="Pfam" id="PF00672">
    <property type="entry name" value="HAMP"/>
    <property type="match status" value="1"/>
</dbReference>
<keyword evidence="9" id="KW-1185">Reference proteome</keyword>
<dbReference type="PANTHER" id="PTHR43531">
    <property type="entry name" value="PROTEIN ICFG"/>
    <property type="match status" value="1"/>
</dbReference>
<dbReference type="RefSeq" id="WP_003265025.1">
    <property type="nucleotide sequence ID" value="NZ_LN651281.1"/>
</dbReference>
<evidence type="ECO:0000256" key="4">
    <source>
        <dbReference type="PROSITE-ProRule" id="PRU00284"/>
    </source>
</evidence>
<accession>A0A7U7JE94</accession>
<feature type="domain" description="Methyl-accepting transducer" evidence="6">
    <location>
        <begin position="267"/>
        <end position="485"/>
    </location>
</feature>
<dbReference type="GO" id="GO:0004888">
    <property type="term" value="F:transmembrane signaling receptor activity"/>
    <property type="evidence" value="ECO:0007669"/>
    <property type="project" value="InterPro"/>
</dbReference>
<dbReference type="CDD" id="cd06225">
    <property type="entry name" value="HAMP"/>
    <property type="match status" value="1"/>
</dbReference>
<gene>
    <name evidence="8" type="ORF">RSIPO_03895</name>
</gene>
<dbReference type="SUPFAM" id="SSF58104">
    <property type="entry name" value="Methyl-accepting chemotaxis protein (MCP) signaling domain"/>
    <property type="match status" value="1"/>
</dbReference>